<feature type="compositionally biased region" description="Polar residues" evidence="1">
    <location>
        <begin position="508"/>
        <end position="517"/>
    </location>
</feature>
<evidence type="ECO:0000256" key="2">
    <source>
        <dbReference type="SAM" id="Phobius"/>
    </source>
</evidence>
<dbReference type="EMBL" id="AGNL01047438">
    <property type="protein sequence ID" value="EJK46960.1"/>
    <property type="molecule type" value="Genomic_DNA"/>
</dbReference>
<evidence type="ECO:0000313" key="3">
    <source>
        <dbReference type="EMBL" id="EJK46960.1"/>
    </source>
</evidence>
<feature type="compositionally biased region" description="Polar residues" evidence="1">
    <location>
        <begin position="590"/>
        <end position="610"/>
    </location>
</feature>
<feature type="compositionally biased region" description="Polar residues" evidence="1">
    <location>
        <begin position="423"/>
        <end position="455"/>
    </location>
</feature>
<proteinExistence type="predicted"/>
<feature type="region of interest" description="Disordered" evidence="1">
    <location>
        <begin position="403"/>
        <end position="642"/>
    </location>
</feature>
<keyword evidence="2" id="KW-0472">Membrane</keyword>
<organism evidence="3 4">
    <name type="scientific">Thalassiosira oceanica</name>
    <name type="common">Marine diatom</name>
    <dbReference type="NCBI Taxonomy" id="159749"/>
    <lineage>
        <taxon>Eukaryota</taxon>
        <taxon>Sar</taxon>
        <taxon>Stramenopiles</taxon>
        <taxon>Ochrophyta</taxon>
        <taxon>Bacillariophyta</taxon>
        <taxon>Coscinodiscophyceae</taxon>
        <taxon>Thalassiosirophycidae</taxon>
        <taxon>Thalassiosirales</taxon>
        <taxon>Thalassiosiraceae</taxon>
        <taxon>Thalassiosira</taxon>
    </lineage>
</organism>
<evidence type="ECO:0000313" key="4">
    <source>
        <dbReference type="Proteomes" id="UP000266841"/>
    </source>
</evidence>
<protein>
    <submittedName>
        <fullName evidence="3">Uncharacterized protein</fullName>
    </submittedName>
</protein>
<accession>K0R3M2</accession>
<dbReference type="Proteomes" id="UP000266841">
    <property type="component" value="Unassembled WGS sequence"/>
</dbReference>
<keyword evidence="2" id="KW-1133">Transmembrane helix</keyword>
<keyword evidence="2" id="KW-0812">Transmembrane</keyword>
<comment type="caution">
    <text evidence="3">The sequence shown here is derived from an EMBL/GenBank/DDBJ whole genome shotgun (WGS) entry which is preliminary data.</text>
</comment>
<feature type="transmembrane region" description="Helical" evidence="2">
    <location>
        <begin position="851"/>
        <end position="874"/>
    </location>
</feature>
<name>K0R3M2_THAOC</name>
<feature type="compositionally biased region" description="Polar residues" evidence="1">
    <location>
        <begin position="403"/>
        <end position="415"/>
    </location>
</feature>
<feature type="compositionally biased region" description="Low complexity" evidence="1">
    <location>
        <begin position="489"/>
        <end position="503"/>
    </location>
</feature>
<sequence length="901" mass="94846">MKQLPSLLNLGLYFGSGAPYYVWGVGDYHRRLSTDHTAVFDTNCPRCSSVGTSCDSGTLLDGVAGYESNSPNTIDACGDTSLAVQGVDESLNRVHVVAANGETMRIGEDLTITVDLTTATDVSSRPRTNGYETLYGYYWDKVGGEWTSFASHQFSVGSGNITTTMTMQIPTSNFAGECGVDCDWQTVRFNYGYAEYWIQPCHDGKNLYGASQYSDVDDLVFAVLGPPAPPTVSPAPSMSSGPTTTGMPSQEPSVGPTSTTVPSNEPSMPPSISYQPSVTAAPSVDATSQPSVTRMPSGIPSMFPSFSSQPSITTMPSEERTVKPSVTAVPSDLPSALPSISSQPSVTSQPNRGNDWSTQCDSNAFRQAEHCTVCHGNGRAQCIPRAITETQCLTDNDSAAINGSQFGTVHPSSDPSLEPSMSVGPSTTRMPSNEPSSQLITSESPSMTPQPSSDPSLEPSMSVGPSTTRIPSNEPSSKPSTSQLPSIAPSQLLPSSTKSSLPSFHLNDPSQIPSQGPSIAKKPSWHPSTVPTSLGDTEGKIPSSVPSLLPSGQPLPALGESALPSRSPLSVPSEQPSAEPPTAILRVPTQHPSRTPIASQTPSLISTSAMPSDSGAPSSKQSSGSPSLSGKTESNSPSSMVDTSLLPATVLPTAAAGGEVPMFVSMSPSLSTMPTLETPTNGTFSTFNGTASRVVVTNIAMSTMSEIKNLPSKDEDIARLKADLETSLAWQIRPRLSTGQKLLQSEVTAIGDYNSTSHPHIFGMQNRNRKLQSTRKVLYLLVISSEASGDSNNVSETEARLAEALEDATNGTVLKMATVLELAQPTTMPTVFTLGPTISSFERIPNRTVTISLSITFACFVGVVLAMLGIYNLVLRGKSSGTAKTRRKSEISSFIGTVIVK</sequence>
<feature type="compositionally biased region" description="Polar residues" evidence="1">
    <location>
        <begin position="526"/>
        <end position="535"/>
    </location>
</feature>
<feature type="compositionally biased region" description="Polar residues" evidence="1">
    <location>
        <begin position="631"/>
        <end position="642"/>
    </location>
</feature>
<feature type="compositionally biased region" description="Low complexity" evidence="1">
    <location>
        <begin position="611"/>
        <end position="630"/>
    </location>
</feature>
<evidence type="ECO:0000256" key="1">
    <source>
        <dbReference type="SAM" id="MobiDB-lite"/>
    </source>
</evidence>
<feature type="compositionally biased region" description="Polar residues" evidence="1">
    <location>
        <begin position="338"/>
        <end position="355"/>
    </location>
</feature>
<feature type="compositionally biased region" description="Polar residues" evidence="1">
    <location>
        <begin position="463"/>
        <end position="485"/>
    </location>
</feature>
<keyword evidence="4" id="KW-1185">Reference proteome</keyword>
<feature type="region of interest" description="Disordered" evidence="1">
    <location>
        <begin position="328"/>
        <end position="355"/>
    </location>
</feature>
<dbReference type="eggNOG" id="ENOG502R94I">
    <property type="taxonomic scope" value="Eukaryota"/>
</dbReference>
<feature type="compositionally biased region" description="Polar residues" evidence="1">
    <location>
        <begin position="241"/>
        <end position="294"/>
    </location>
</feature>
<feature type="compositionally biased region" description="Polar residues" evidence="1">
    <location>
        <begin position="567"/>
        <end position="576"/>
    </location>
</feature>
<reference evidence="3 4" key="1">
    <citation type="journal article" date="2012" name="Genome Biol.">
        <title>Genome and low-iron response of an oceanic diatom adapted to chronic iron limitation.</title>
        <authorList>
            <person name="Lommer M."/>
            <person name="Specht M."/>
            <person name="Roy A.S."/>
            <person name="Kraemer L."/>
            <person name="Andreson R."/>
            <person name="Gutowska M.A."/>
            <person name="Wolf J."/>
            <person name="Bergner S.V."/>
            <person name="Schilhabel M.B."/>
            <person name="Klostermeier U.C."/>
            <person name="Beiko R.G."/>
            <person name="Rosenstiel P."/>
            <person name="Hippler M."/>
            <person name="Laroche J."/>
        </authorList>
    </citation>
    <scope>NUCLEOTIDE SEQUENCE [LARGE SCALE GENOMIC DNA]</scope>
    <source>
        <strain evidence="3 4">CCMP1005</strain>
    </source>
</reference>
<dbReference type="AlphaFoldDB" id="K0R3M2"/>
<feature type="compositionally biased region" description="Low complexity" evidence="1">
    <location>
        <begin position="300"/>
        <end position="311"/>
    </location>
</feature>
<gene>
    <name evidence="3" type="ORF">THAOC_34351</name>
</gene>
<feature type="region of interest" description="Disordered" evidence="1">
    <location>
        <begin position="230"/>
        <end position="315"/>
    </location>
</feature>